<proteinExistence type="predicted"/>
<accession>A0ABT4MZK6</accession>
<protein>
    <submittedName>
        <fullName evidence="6">LLM class flavin-dependent oxidoreductase</fullName>
    </submittedName>
</protein>
<dbReference type="SUPFAM" id="SSF51679">
    <property type="entry name" value="Bacterial luciferase-like"/>
    <property type="match status" value="1"/>
</dbReference>
<keyword evidence="1" id="KW-0285">Flavoprotein</keyword>
<evidence type="ECO:0000256" key="4">
    <source>
        <dbReference type="ARBA" id="ARBA00023033"/>
    </source>
</evidence>
<comment type="caution">
    <text evidence="6">The sequence shown here is derived from an EMBL/GenBank/DDBJ whole genome shotgun (WGS) entry which is preliminary data.</text>
</comment>
<evidence type="ECO:0000256" key="3">
    <source>
        <dbReference type="ARBA" id="ARBA00023002"/>
    </source>
</evidence>
<sequence>MVRSRSTLHVAVEIDGAGAHPAAWRVWGRPPVEVVSAQALRDSLAVAEAAGVALVTFDDRVVPGSSTTPVGRLDSGTKAAFAASTTTTVGLGPTVQALTTEPFHLATALASLDHASHGRAAWVVGVDNSPDVHAAVGSVPRDPAAAVREVSDVVEVARRLWDSWEDDAVIRDTATGDFLDPTKVHHTRFNGEFFSVVGPLITPRPPQGQVVVIADASLDISGQLDIALVARSDVPSIAASAAAARDAGAALVFAEVEVLLDAEEDPARRRAAELGGHADWPDTGRFRFEGSPTDLVEALTSLADVVDGVRLHPAVTTTDLDVLAREVIPALTALGVHSPPTAGATLRETLGLPWTASRYAGDRRTGGA</sequence>
<dbReference type="PANTHER" id="PTHR30011:SF16">
    <property type="entry name" value="C2H2 FINGER DOMAIN TRANSCRIPTION FACTOR (EUROFUNG)-RELATED"/>
    <property type="match status" value="1"/>
</dbReference>
<evidence type="ECO:0000259" key="5">
    <source>
        <dbReference type="Pfam" id="PF00296"/>
    </source>
</evidence>
<evidence type="ECO:0000313" key="7">
    <source>
        <dbReference type="Proteomes" id="UP001067235"/>
    </source>
</evidence>
<keyword evidence="3" id="KW-0560">Oxidoreductase</keyword>
<gene>
    <name evidence="6" type="ORF">O4213_20775</name>
</gene>
<dbReference type="InterPro" id="IPR036661">
    <property type="entry name" value="Luciferase-like_sf"/>
</dbReference>
<keyword evidence="4" id="KW-0503">Monooxygenase</keyword>
<dbReference type="Pfam" id="PF00296">
    <property type="entry name" value="Bac_luciferase"/>
    <property type="match status" value="1"/>
</dbReference>
<dbReference type="EMBL" id="JAPWIE010000006">
    <property type="protein sequence ID" value="MCZ4552438.1"/>
    <property type="molecule type" value="Genomic_DNA"/>
</dbReference>
<dbReference type="InterPro" id="IPR011251">
    <property type="entry name" value="Luciferase-like_dom"/>
</dbReference>
<feature type="domain" description="Luciferase-like" evidence="5">
    <location>
        <begin position="27"/>
        <end position="214"/>
    </location>
</feature>
<dbReference type="Proteomes" id="UP001067235">
    <property type="component" value="Unassembled WGS sequence"/>
</dbReference>
<evidence type="ECO:0000313" key="6">
    <source>
        <dbReference type="EMBL" id="MCZ4552438.1"/>
    </source>
</evidence>
<keyword evidence="2" id="KW-0288">FMN</keyword>
<dbReference type="PANTHER" id="PTHR30011">
    <property type="entry name" value="ALKANESULFONATE MONOOXYGENASE-RELATED"/>
    <property type="match status" value="1"/>
</dbReference>
<keyword evidence="7" id="KW-1185">Reference proteome</keyword>
<evidence type="ECO:0000256" key="1">
    <source>
        <dbReference type="ARBA" id="ARBA00022630"/>
    </source>
</evidence>
<dbReference type="InterPro" id="IPR051260">
    <property type="entry name" value="Diverse_substr_monoxygenases"/>
</dbReference>
<evidence type="ECO:0000256" key="2">
    <source>
        <dbReference type="ARBA" id="ARBA00022643"/>
    </source>
</evidence>
<name>A0ABT4MZK6_GORRU</name>
<organism evidence="6 7">
    <name type="scientific">Gordonia rubripertincta</name>
    <name type="common">Rhodococcus corallinus</name>
    <dbReference type="NCBI Taxonomy" id="36822"/>
    <lineage>
        <taxon>Bacteria</taxon>
        <taxon>Bacillati</taxon>
        <taxon>Actinomycetota</taxon>
        <taxon>Actinomycetes</taxon>
        <taxon>Mycobacteriales</taxon>
        <taxon>Gordoniaceae</taxon>
        <taxon>Gordonia</taxon>
    </lineage>
</organism>
<dbReference type="RefSeq" id="WP_084838934.1">
    <property type="nucleotide sequence ID" value="NZ_JAPWIE010000006.1"/>
</dbReference>
<dbReference type="Gene3D" id="3.20.20.30">
    <property type="entry name" value="Luciferase-like domain"/>
    <property type="match status" value="1"/>
</dbReference>
<reference evidence="6" key="1">
    <citation type="submission" date="2022-12" db="EMBL/GenBank/DDBJ databases">
        <authorList>
            <person name="Krivoruchko A.V."/>
            <person name="Elkin A."/>
        </authorList>
    </citation>
    <scope>NUCLEOTIDE SEQUENCE</scope>
    <source>
        <strain evidence="6">IEGM 1388</strain>
    </source>
</reference>